<name>A0A8J5UX52_ZIZPA</name>
<proteinExistence type="predicted"/>
<dbReference type="AlphaFoldDB" id="A0A8J5UX52"/>
<reference evidence="4" key="1">
    <citation type="journal article" date="2021" name="bioRxiv">
        <title>Whole Genome Assembly and Annotation of Northern Wild Rice, Zizania palustris L., Supports a Whole Genome Duplication in the Zizania Genus.</title>
        <authorList>
            <person name="Haas M."/>
            <person name="Kono T."/>
            <person name="Macchietto M."/>
            <person name="Millas R."/>
            <person name="McGilp L."/>
            <person name="Shao M."/>
            <person name="Duquette J."/>
            <person name="Hirsch C.N."/>
            <person name="Kimball J."/>
        </authorList>
    </citation>
    <scope>NUCLEOTIDE SEQUENCE</scope>
    <source>
        <tissue evidence="4">Fresh leaf tissue</tissue>
    </source>
</reference>
<accession>A0A8J5UX52</accession>
<dbReference type="OrthoDB" id="10265891at2759"/>
<evidence type="ECO:0000256" key="2">
    <source>
        <dbReference type="ARBA" id="ARBA00022643"/>
    </source>
</evidence>
<keyword evidence="1" id="KW-0285">Flavoprotein</keyword>
<evidence type="ECO:0000256" key="3">
    <source>
        <dbReference type="ARBA" id="ARBA00023002"/>
    </source>
</evidence>
<dbReference type="GO" id="GO:0018580">
    <property type="term" value="F:nitronate monooxygenase activity"/>
    <property type="evidence" value="ECO:0007669"/>
    <property type="project" value="InterPro"/>
</dbReference>
<dbReference type="CDD" id="cd04730">
    <property type="entry name" value="NPD_like"/>
    <property type="match status" value="1"/>
</dbReference>
<evidence type="ECO:0008006" key="6">
    <source>
        <dbReference type="Google" id="ProtNLM"/>
    </source>
</evidence>
<dbReference type="Proteomes" id="UP000729402">
    <property type="component" value="Unassembled WGS sequence"/>
</dbReference>
<comment type="caution">
    <text evidence="4">The sequence shown here is derived from an EMBL/GenBank/DDBJ whole genome shotgun (WGS) entry which is preliminary data.</text>
</comment>
<gene>
    <name evidence="4" type="ORF">GUJ93_ZPchr0008g11417</name>
</gene>
<dbReference type="EMBL" id="JAAALK010000290">
    <property type="protein sequence ID" value="KAG8047792.1"/>
    <property type="molecule type" value="Genomic_DNA"/>
</dbReference>
<keyword evidence="3" id="KW-0560">Oxidoreductase</keyword>
<dbReference type="Pfam" id="PF03060">
    <property type="entry name" value="NMO"/>
    <property type="match status" value="1"/>
</dbReference>
<reference evidence="4" key="2">
    <citation type="submission" date="2021-02" db="EMBL/GenBank/DDBJ databases">
        <authorList>
            <person name="Kimball J.A."/>
            <person name="Haas M.W."/>
            <person name="Macchietto M."/>
            <person name="Kono T."/>
            <person name="Duquette J."/>
            <person name="Shao M."/>
        </authorList>
    </citation>
    <scope>NUCLEOTIDE SEQUENCE</scope>
    <source>
        <tissue evidence="4">Fresh leaf tissue</tissue>
    </source>
</reference>
<evidence type="ECO:0000313" key="5">
    <source>
        <dbReference type="Proteomes" id="UP000729402"/>
    </source>
</evidence>
<evidence type="ECO:0000256" key="1">
    <source>
        <dbReference type="ARBA" id="ARBA00022630"/>
    </source>
</evidence>
<dbReference type="PANTHER" id="PTHR32332">
    <property type="entry name" value="2-NITROPROPANE DIOXYGENASE"/>
    <property type="match status" value="1"/>
</dbReference>
<sequence length="294" mass="32169">MAASRRTGGWGWRSDKQARDDGLTYNSVSTWCSHTQLTARRSFFVVQVGNLEEAAKAKEACVDGIIVQGREAGGHVIGQEGLLPLLPKVVDLVSDSGIAVIAAGGIVDGRGYAAALAVGAHGVCLGTRFLASEESFAHPLYKKRLIEMNSTDYTNVFGRARWPGAPHRVLKTPFYVQWKNLADQETEENQPIIGHTIIHGVHRDVRRFAGTVPNATTTGDIDSMVMYAGQAVGLITEIIPASEVINRLIDEVQHVIRERFSDCQLRPKPNKDSAWLVDVKRSGQSLSKEFICCM</sequence>
<evidence type="ECO:0000313" key="4">
    <source>
        <dbReference type="EMBL" id="KAG8047792.1"/>
    </source>
</evidence>
<dbReference type="PANTHER" id="PTHR32332:SF20">
    <property type="entry name" value="2-NITROPROPANE DIOXYGENASE-LIKE PROTEIN"/>
    <property type="match status" value="1"/>
</dbReference>
<organism evidence="4 5">
    <name type="scientific">Zizania palustris</name>
    <name type="common">Northern wild rice</name>
    <dbReference type="NCBI Taxonomy" id="103762"/>
    <lineage>
        <taxon>Eukaryota</taxon>
        <taxon>Viridiplantae</taxon>
        <taxon>Streptophyta</taxon>
        <taxon>Embryophyta</taxon>
        <taxon>Tracheophyta</taxon>
        <taxon>Spermatophyta</taxon>
        <taxon>Magnoliopsida</taxon>
        <taxon>Liliopsida</taxon>
        <taxon>Poales</taxon>
        <taxon>Poaceae</taxon>
        <taxon>BOP clade</taxon>
        <taxon>Oryzoideae</taxon>
        <taxon>Oryzeae</taxon>
        <taxon>Zizaniinae</taxon>
        <taxon>Zizania</taxon>
    </lineage>
</organism>
<dbReference type="InterPro" id="IPR004136">
    <property type="entry name" value="NMO"/>
</dbReference>
<keyword evidence="2" id="KW-0288">FMN</keyword>
<protein>
    <recommendedName>
        <fullName evidence="6">Nitronate monooxygenase domain-containing protein</fullName>
    </recommendedName>
</protein>
<keyword evidence="5" id="KW-1185">Reference proteome</keyword>